<evidence type="ECO:0000256" key="8">
    <source>
        <dbReference type="ARBA" id="ARBA00038436"/>
    </source>
</evidence>
<keyword evidence="6 9" id="KW-1133">Transmembrane helix</keyword>
<reference evidence="11" key="1">
    <citation type="journal article" date="2014" name="Int. J. Syst. Evol. Microbiol.">
        <title>Complete genome of a new Firmicutes species belonging to the dominant human colonic microbiota ('Ruminococcus bicirculans') reveals two chromosomes and a selective capacity to utilize plant glucans.</title>
        <authorList>
            <consortium name="NISC Comparative Sequencing Program"/>
            <person name="Wegmann U."/>
            <person name="Louis P."/>
            <person name="Goesmann A."/>
            <person name="Henrissat B."/>
            <person name="Duncan S.H."/>
            <person name="Flint H.J."/>
        </authorList>
    </citation>
    <scope>NUCLEOTIDE SEQUENCE</scope>
    <source>
        <strain evidence="11">NBRC 103408</strain>
    </source>
</reference>
<reference evidence="11" key="2">
    <citation type="submission" date="2023-01" db="EMBL/GenBank/DDBJ databases">
        <title>Draft genome sequence of Sneathiella chinensis strain NBRC 103408.</title>
        <authorList>
            <person name="Sun Q."/>
            <person name="Mori K."/>
        </authorList>
    </citation>
    <scope>NUCLEOTIDE SEQUENCE</scope>
    <source>
        <strain evidence="11">NBRC 103408</strain>
    </source>
</reference>
<dbReference type="Pfam" id="PF04290">
    <property type="entry name" value="DctQ"/>
    <property type="match status" value="1"/>
</dbReference>
<dbReference type="Proteomes" id="UP001161409">
    <property type="component" value="Unassembled WGS sequence"/>
</dbReference>
<dbReference type="InterPro" id="IPR007387">
    <property type="entry name" value="TRAP_DctQ"/>
</dbReference>
<evidence type="ECO:0000313" key="12">
    <source>
        <dbReference type="Proteomes" id="UP001161409"/>
    </source>
</evidence>
<dbReference type="EMBL" id="BSNF01000010">
    <property type="protein sequence ID" value="GLQ08011.1"/>
    <property type="molecule type" value="Genomic_DNA"/>
</dbReference>
<feature type="domain" description="Tripartite ATP-independent periplasmic transporters DctQ component" evidence="10">
    <location>
        <begin position="35"/>
        <end position="163"/>
    </location>
</feature>
<evidence type="ECO:0000256" key="4">
    <source>
        <dbReference type="ARBA" id="ARBA00022519"/>
    </source>
</evidence>
<proteinExistence type="inferred from homology"/>
<comment type="function">
    <text evidence="9">Part of the tripartite ATP-independent periplasmic (TRAP) transport system.</text>
</comment>
<evidence type="ECO:0000256" key="5">
    <source>
        <dbReference type="ARBA" id="ARBA00022692"/>
    </source>
</evidence>
<keyword evidence="4 9" id="KW-0997">Cell inner membrane</keyword>
<evidence type="ECO:0000256" key="9">
    <source>
        <dbReference type="RuleBase" id="RU369079"/>
    </source>
</evidence>
<feature type="transmembrane region" description="Helical" evidence="9">
    <location>
        <begin position="138"/>
        <end position="158"/>
    </location>
</feature>
<keyword evidence="3" id="KW-1003">Cell membrane</keyword>
<protein>
    <recommendedName>
        <fullName evidence="9">TRAP transporter small permease protein</fullName>
    </recommendedName>
</protein>
<evidence type="ECO:0000256" key="1">
    <source>
        <dbReference type="ARBA" id="ARBA00004429"/>
    </source>
</evidence>
<keyword evidence="5 9" id="KW-0812">Transmembrane</keyword>
<evidence type="ECO:0000256" key="7">
    <source>
        <dbReference type="ARBA" id="ARBA00023136"/>
    </source>
</evidence>
<accession>A0ABQ5U888</accession>
<keyword evidence="12" id="KW-1185">Reference proteome</keyword>
<evidence type="ECO:0000259" key="10">
    <source>
        <dbReference type="Pfam" id="PF04290"/>
    </source>
</evidence>
<comment type="subunit">
    <text evidence="9">The complex comprises the extracytoplasmic solute receptor protein and the two transmembrane proteins.</text>
</comment>
<gene>
    <name evidence="11" type="ORF">GCM10007924_32330</name>
</gene>
<evidence type="ECO:0000256" key="6">
    <source>
        <dbReference type="ARBA" id="ARBA00022989"/>
    </source>
</evidence>
<comment type="caution">
    <text evidence="11">The sequence shown here is derived from an EMBL/GenBank/DDBJ whole genome shotgun (WGS) entry which is preliminary data.</text>
</comment>
<dbReference type="PANTHER" id="PTHR35011">
    <property type="entry name" value="2,3-DIKETO-L-GULONATE TRAP TRANSPORTER SMALL PERMEASE PROTEIN YIAM"/>
    <property type="match status" value="1"/>
</dbReference>
<name>A0ABQ5U888_9PROT</name>
<dbReference type="RefSeq" id="WP_169561870.1">
    <property type="nucleotide sequence ID" value="NZ_BSNF01000010.1"/>
</dbReference>
<keyword evidence="2 9" id="KW-0813">Transport</keyword>
<evidence type="ECO:0000313" key="11">
    <source>
        <dbReference type="EMBL" id="GLQ08011.1"/>
    </source>
</evidence>
<evidence type="ECO:0000256" key="3">
    <source>
        <dbReference type="ARBA" id="ARBA00022475"/>
    </source>
</evidence>
<feature type="transmembrane region" description="Helical" evidence="9">
    <location>
        <begin position="96"/>
        <end position="118"/>
    </location>
</feature>
<feature type="transmembrane region" description="Helical" evidence="9">
    <location>
        <begin position="21"/>
        <end position="43"/>
    </location>
</feature>
<sequence length="212" mass="23794">MTDSSGHWLERIDSLWSKLENSLNFLAGFLVFILMFLGVIQIILRTVYRNPIYGYIDIVEVAMVGFAVLSISYVQRVGAHVRMELLISRISGRAHWIAEAISTALSIFIVAVLVPYSYNHFMRAFSFGDSTIDIQLPTWPAKLIIPVALGVLLVRLIIQMIGYLRLVKDPDAKPIAVPLIKDAETQAEEEIMHAEESLRENHADNQSIGGKN</sequence>
<organism evidence="11 12">
    <name type="scientific">Sneathiella chinensis</name>
    <dbReference type="NCBI Taxonomy" id="349750"/>
    <lineage>
        <taxon>Bacteria</taxon>
        <taxon>Pseudomonadati</taxon>
        <taxon>Pseudomonadota</taxon>
        <taxon>Alphaproteobacteria</taxon>
        <taxon>Sneathiellales</taxon>
        <taxon>Sneathiellaceae</taxon>
        <taxon>Sneathiella</taxon>
    </lineage>
</organism>
<evidence type="ECO:0000256" key="2">
    <source>
        <dbReference type="ARBA" id="ARBA00022448"/>
    </source>
</evidence>
<dbReference type="InterPro" id="IPR055348">
    <property type="entry name" value="DctQ"/>
</dbReference>
<feature type="transmembrane region" description="Helical" evidence="9">
    <location>
        <begin position="55"/>
        <end position="75"/>
    </location>
</feature>
<comment type="similarity">
    <text evidence="8 9">Belongs to the TRAP transporter small permease family.</text>
</comment>
<comment type="subcellular location">
    <subcellularLocation>
        <location evidence="1 9">Cell inner membrane</location>
        <topology evidence="1 9">Multi-pass membrane protein</topology>
    </subcellularLocation>
</comment>
<keyword evidence="7 9" id="KW-0472">Membrane</keyword>